<keyword evidence="6" id="KW-0472">Membrane</keyword>
<evidence type="ECO:0000256" key="5">
    <source>
        <dbReference type="ARBA" id="ARBA00022989"/>
    </source>
</evidence>
<dbReference type="HOGENOM" id="CLU_2342768_0_0_9"/>
<dbReference type="PANTHER" id="PTHR48090:SF1">
    <property type="entry name" value="PROPHAGE BACTOPRENOL GLUCOSYL TRANSFERASE HOMOLOG"/>
    <property type="match status" value="1"/>
</dbReference>
<gene>
    <name evidence="7" type="ordered locus">GTNG_1935</name>
</gene>
<organism evidence="7 8">
    <name type="scientific">Geobacillus thermodenitrificans (strain NG80-2)</name>
    <dbReference type="NCBI Taxonomy" id="420246"/>
    <lineage>
        <taxon>Bacteria</taxon>
        <taxon>Bacillati</taxon>
        <taxon>Bacillota</taxon>
        <taxon>Bacilli</taxon>
        <taxon>Bacillales</taxon>
        <taxon>Anoxybacillaceae</taxon>
        <taxon>Geobacillus</taxon>
    </lineage>
</organism>
<dbReference type="KEGG" id="gtn:GTNG_1935"/>
<evidence type="ECO:0000256" key="4">
    <source>
        <dbReference type="ARBA" id="ARBA00022692"/>
    </source>
</evidence>
<evidence type="ECO:0000313" key="8">
    <source>
        <dbReference type="Proteomes" id="UP000001578"/>
    </source>
</evidence>
<keyword evidence="3" id="KW-0808">Transferase</keyword>
<protein>
    <submittedName>
        <fullName evidence="7">Uncharacterized protein</fullName>
    </submittedName>
</protein>
<dbReference type="GO" id="GO:0005886">
    <property type="term" value="C:plasma membrane"/>
    <property type="evidence" value="ECO:0007669"/>
    <property type="project" value="TreeGrafter"/>
</dbReference>
<name>A4IPN6_GEOTN</name>
<comment type="subcellular location">
    <subcellularLocation>
        <location evidence="1">Membrane</location>
        <topology evidence="1">Multi-pass membrane protein</topology>
    </subcellularLocation>
</comment>
<dbReference type="CAZy" id="GT2">
    <property type="family name" value="Glycosyltransferase Family 2"/>
</dbReference>
<dbReference type="GO" id="GO:0016757">
    <property type="term" value="F:glycosyltransferase activity"/>
    <property type="evidence" value="ECO:0007669"/>
    <property type="project" value="UniProtKB-KW"/>
</dbReference>
<keyword evidence="2" id="KW-0328">Glycosyltransferase</keyword>
<dbReference type="EMBL" id="CP000557">
    <property type="protein sequence ID" value="ABO67290.1"/>
    <property type="molecule type" value="Genomic_DNA"/>
</dbReference>
<reference evidence="7 8" key="1">
    <citation type="journal article" date="2007" name="Proc. Natl. Acad. Sci. U.S.A.">
        <title>Genome and proteome of long-chain alkane degrading Geobacillus thermodenitrificans NG80-2 isolated from a deep-subsurface oil reservoir.</title>
        <authorList>
            <person name="Feng L."/>
            <person name="Wang W."/>
            <person name="Cheng J."/>
            <person name="Ren Y."/>
            <person name="Zhao G."/>
            <person name="Gao C."/>
            <person name="Tang Y."/>
            <person name="Liu X."/>
            <person name="Han W."/>
            <person name="Peng X."/>
            <person name="Liu R."/>
            <person name="Wang L."/>
        </authorList>
    </citation>
    <scope>NUCLEOTIDE SEQUENCE [LARGE SCALE GENOMIC DNA]</scope>
    <source>
        <strain evidence="7 8">NG80-2</strain>
    </source>
</reference>
<dbReference type="eggNOG" id="COG0463">
    <property type="taxonomic scope" value="Bacteria"/>
</dbReference>
<keyword evidence="4" id="KW-0812">Transmembrane</keyword>
<proteinExistence type="predicted"/>
<dbReference type="InterPro" id="IPR050256">
    <property type="entry name" value="Glycosyltransferase_2"/>
</dbReference>
<evidence type="ECO:0000256" key="3">
    <source>
        <dbReference type="ARBA" id="ARBA00022679"/>
    </source>
</evidence>
<evidence type="ECO:0000313" key="7">
    <source>
        <dbReference type="EMBL" id="ABO67290.1"/>
    </source>
</evidence>
<dbReference type="AlphaFoldDB" id="A4IPN6"/>
<evidence type="ECO:0000256" key="1">
    <source>
        <dbReference type="ARBA" id="ARBA00004141"/>
    </source>
</evidence>
<dbReference type="PANTHER" id="PTHR48090">
    <property type="entry name" value="UNDECAPRENYL-PHOSPHATE 4-DEOXY-4-FORMAMIDO-L-ARABINOSE TRANSFERASE-RELATED"/>
    <property type="match status" value="1"/>
</dbReference>
<evidence type="ECO:0000256" key="2">
    <source>
        <dbReference type="ARBA" id="ARBA00022676"/>
    </source>
</evidence>
<keyword evidence="5" id="KW-1133">Transmembrane helix</keyword>
<sequence>MVFEMIARWKEGYDVVYARRVKRKGETRFKKWTAYMFYRVLRSVIEFDIPFDIGDFRLVDRKVCDQLVYMKERSRFVRGKLARPPADGGRIGESRGW</sequence>
<evidence type="ECO:0000256" key="6">
    <source>
        <dbReference type="ARBA" id="ARBA00023136"/>
    </source>
</evidence>
<dbReference type="Proteomes" id="UP000001578">
    <property type="component" value="Chromosome"/>
</dbReference>
<accession>A4IPN6</accession>